<keyword evidence="6" id="KW-1185">Reference proteome</keyword>
<proteinExistence type="predicted"/>
<evidence type="ECO:0000259" key="4">
    <source>
        <dbReference type="PROSITE" id="PS51266"/>
    </source>
</evidence>
<protein>
    <recommendedName>
        <fullName evidence="4">CHY-type domain-containing protein</fullName>
    </recommendedName>
</protein>
<dbReference type="AlphaFoldDB" id="A0A3L7A8Y5"/>
<dbReference type="SUPFAM" id="SSF161219">
    <property type="entry name" value="CHY zinc finger-like"/>
    <property type="match status" value="1"/>
</dbReference>
<keyword evidence="1" id="KW-0479">Metal-binding</keyword>
<evidence type="ECO:0000313" key="5">
    <source>
        <dbReference type="EMBL" id="RLP76475.1"/>
    </source>
</evidence>
<dbReference type="InterPro" id="IPR037274">
    <property type="entry name" value="Znf_CHY_sf"/>
</dbReference>
<dbReference type="PROSITE" id="PS51266">
    <property type="entry name" value="ZF_CHY"/>
    <property type="match status" value="1"/>
</dbReference>
<dbReference type="EMBL" id="RCUX01000004">
    <property type="protein sequence ID" value="RLP76475.1"/>
    <property type="molecule type" value="Genomic_DNA"/>
</dbReference>
<dbReference type="RefSeq" id="WP_121648055.1">
    <property type="nucleotide sequence ID" value="NZ_RCUX01000004.1"/>
</dbReference>
<accession>A0A3L7A8Y5</accession>
<feature type="domain" description="CHY-type" evidence="4">
    <location>
        <begin position="19"/>
        <end position="99"/>
    </location>
</feature>
<evidence type="ECO:0000256" key="2">
    <source>
        <dbReference type="ARBA" id="ARBA00022771"/>
    </source>
</evidence>
<organism evidence="5 6">
    <name type="scientific">Mycetocola tolaasinivorans</name>
    <dbReference type="NCBI Taxonomy" id="76635"/>
    <lineage>
        <taxon>Bacteria</taxon>
        <taxon>Bacillati</taxon>
        <taxon>Actinomycetota</taxon>
        <taxon>Actinomycetes</taxon>
        <taxon>Micrococcales</taxon>
        <taxon>Microbacteriaceae</taxon>
        <taxon>Mycetocola</taxon>
    </lineage>
</organism>
<evidence type="ECO:0000256" key="1">
    <source>
        <dbReference type="ARBA" id="ARBA00022723"/>
    </source>
</evidence>
<comment type="caution">
    <text evidence="5">The sequence shown here is derived from an EMBL/GenBank/DDBJ whole genome shotgun (WGS) entry which is preliminary data.</text>
</comment>
<name>A0A3L7A8Y5_9MICO</name>
<dbReference type="InterPro" id="IPR008913">
    <property type="entry name" value="Znf_CHY"/>
</dbReference>
<dbReference type="OrthoDB" id="882119at2"/>
<keyword evidence="3" id="KW-0862">Zinc</keyword>
<dbReference type="Proteomes" id="UP000272503">
    <property type="component" value="Unassembled WGS sequence"/>
</dbReference>
<evidence type="ECO:0000256" key="3">
    <source>
        <dbReference type="ARBA" id="ARBA00022833"/>
    </source>
</evidence>
<gene>
    <name evidence="5" type="ORF">D9V32_06365</name>
</gene>
<dbReference type="Pfam" id="PF05495">
    <property type="entry name" value="zf-CHY"/>
    <property type="match status" value="1"/>
</dbReference>
<dbReference type="PANTHER" id="PTHR28082:SF1">
    <property type="entry name" value="HELPER OF TIM PROTEIN 13"/>
    <property type="match status" value="1"/>
</dbReference>
<dbReference type="InterPro" id="IPR052604">
    <property type="entry name" value="Mito_Tim_assembly_helper"/>
</dbReference>
<evidence type="ECO:0000313" key="6">
    <source>
        <dbReference type="Proteomes" id="UP000272503"/>
    </source>
</evidence>
<sequence>MSSRKHCLGEGNVRVYGATVDEETRCVHFLSERDAVAILLPCCDRFYPCFRCHDEDADHRLERWPRSAWGESAILCGACSVTLTIATYLEVDRCPACAAGFNPAFAMHAPHYFELDVPTSAVASAGERADGRNALARFAA</sequence>
<dbReference type="GO" id="GO:0045041">
    <property type="term" value="P:protein import into mitochondrial intermembrane space"/>
    <property type="evidence" value="ECO:0007669"/>
    <property type="project" value="TreeGrafter"/>
</dbReference>
<reference evidence="5 6" key="1">
    <citation type="submission" date="2018-10" db="EMBL/GenBank/DDBJ databases">
        <authorList>
            <person name="Li J."/>
        </authorList>
    </citation>
    <scope>NUCLEOTIDE SEQUENCE [LARGE SCALE GENOMIC DNA]</scope>
    <source>
        <strain evidence="5 6">IF 016277</strain>
    </source>
</reference>
<dbReference type="GO" id="GO:0008270">
    <property type="term" value="F:zinc ion binding"/>
    <property type="evidence" value="ECO:0007669"/>
    <property type="project" value="UniProtKB-KW"/>
</dbReference>
<dbReference type="PANTHER" id="PTHR28082">
    <property type="entry name" value="ZINC FINGER PROTEIN"/>
    <property type="match status" value="1"/>
</dbReference>
<keyword evidence="2" id="KW-0863">Zinc-finger</keyword>